<evidence type="ECO:0000256" key="7">
    <source>
        <dbReference type="ARBA" id="ARBA00022624"/>
    </source>
</evidence>
<evidence type="ECO:0000256" key="12">
    <source>
        <dbReference type="RuleBase" id="RU362012"/>
    </source>
</evidence>
<dbReference type="InterPro" id="IPR050147">
    <property type="entry name" value="Ser/Thr_Dehydratase"/>
</dbReference>
<dbReference type="GO" id="GO:0003941">
    <property type="term" value="F:L-serine ammonia-lyase activity"/>
    <property type="evidence" value="ECO:0007669"/>
    <property type="project" value="TreeGrafter"/>
</dbReference>
<dbReference type="Gene3D" id="3.40.50.1100">
    <property type="match status" value="2"/>
</dbReference>
<keyword evidence="9 12" id="KW-0663">Pyridoxal phosphate</keyword>
<dbReference type="NCBIfam" id="NF006674">
    <property type="entry name" value="PRK09224.1"/>
    <property type="match status" value="1"/>
</dbReference>
<evidence type="ECO:0000313" key="14">
    <source>
        <dbReference type="EMBL" id="KAK1937729.1"/>
    </source>
</evidence>
<dbReference type="SUPFAM" id="SSF53686">
    <property type="entry name" value="Tryptophan synthase beta subunit-like PLP-dependent enzymes"/>
    <property type="match status" value="1"/>
</dbReference>
<dbReference type="InterPro" id="IPR038110">
    <property type="entry name" value="TD_ACT-like_sf"/>
</dbReference>
<dbReference type="InterPro" id="IPR036052">
    <property type="entry name" value="TrpB-like_PALP_sf"/>
</dbReference>
<dbReference type="GO" id="GO:0009097">
    <property type="term" value="P:isoleucine biosynthetic process"/>
    <property type="evidence" value="ECO:0007669"/>
    <property type="project" value="UniProtKB-UniRule"/>
</dbReference>
<dbReference type="PANTHER" id="PTHR48078">
    <property type="entry name" value="THREONINE DEHYDRATASE, MITOCHONDRIAL-RELATED"/>
    <property type="match status" value="1"/>
</dbReference>
<dbReference type="NCBIfam" id="TIGR01124">
    <property type="entry name" value="ilvA_2Cterm"/>
    <property type="match status" value="1"/>
</dbReference>
<name>A0AAD9GG30_9STRA</name>
<evidence type="ECO:0000259" key="13">
    <source>
        <dbReference type="PROSITE" id="PS51672"/>
    </source>
</evidence>
<comment type="pathway">
    <text evidence="3 12">Amino-acid biosynthesis; L-isoleucine biosynthesis; 2-oxobutanoate from L-threonine: step 1/1.</text>
</comment>
<evidence type="ECO:0000256" key="11">
    <source>
        <dbReference type="ARBA" id="ARBA00023304"/>
    </source>
</evidence>
<dbReference type="FunFam" id="3.40.50.1100:FF:000008">
    <property type="entry name" value="L-threonine dehydratase"/>
    <property type="match status" value="1"/>
</dbReference>
<dbReference type="AlphaFoldDB" id="A0AAD9GG30"/>
<dbReference type="GO" id="GO:0006565">
    <property type="term" value="P:L-serine catabolic process"/>
    <property type="evidence" value="ECO:0007669"/>
    <property type="project" value="TreeGrafter"/>
</dbReference>
<evidence type="ECO:0000256" key="1">
    <source>
        <dbReference type="ARBA" id="ARBA00001274"/>
    </source>
</evidence>
<keyword evidence="8" id="KW-0677">Repeat</keyword>
<comment type="cofactor">
    <cofactor evidence="2 12">
        <name>pyridoxal 5'-phosphate</name>
        <dbReference type="ChEBI" id="CHEBI:597326"/>
    </cofactor>
</comment>
<dbReference type="PANTHER" id="PTHR48078:SF11">
    <property type="entry name" value="THREONINE DEHYDRATASE, MITOCHONDRIAL"/>
    <property type="match status" value="1"/>
</dbReference>
<keyword evidence="6 12" id="KW-0028">Amino-acid biosynthesis</keyword>
<comment type="subunit">
    <text evidence="5">Homotetramer.</text>
</comment>
<dbReference type="EC" id="4.3.1.19" evidence="12"/>
<dbReference type="CDD" id="cd04907">
    <property type="entry name" value="ACT_ThrD-I_2"/>
    <property type="match status" value="1"/>
</dbReference>
<proteinExistence type="inferred from homology"/>
<dbReference type="InterPro" id="IPR001926">
    <property type="entry name" value="TrpB-like_PALP"/>
</dbReference>
<accession>A0AAD9GG30</accession>
<reference evidence="14" key="1">
    <citation type="submission" date="2023-08" db="EMBL/GenBank/DDBJ databases">
        <title>Reference Genome Resource for the Citrus Pathogen Phytophthora citrophthora.</title>
        <authorList>
            <person name="Moller H."/>
            <person name="Coetzee B."/>
            <person name="Rose L.J."/>
            <person name="Van Niekerk J.M."/>
        </authorList>
    </citation>
    <scope>NUCLEOTIDE SEQUENCE</scope>
    <source>
        <strain evidence="14">STE-U-9442</strain>
    </source>
</reference>
<dbReference type="Pfam" id="PF00585">
    <property type="entry name" value="Thr_dehydrat_C"/>
    <property type="match status" value="2"/>
</dbReference>
<evidence type="ECO:0000256" key="10">
    <source>
        <dbReference type="ARBA" id="ARBA00023239"/>
    </source>
</evidence>
<comment type="catalytic activity">
    <reaction evidence="1 12">
        <text>L-threonine = 2-oxobutanoate + NH4(+)</text>
        <dbReference type="Rhea" id="RHEA:22108"/>
        <dbReference type="ChEBI" id="CHEBI:16763"/>
        <dbReference type="ChEBI" id="CHEBI:28938"/>
        <dbReference type="ChEBI" id="CHEBI:57926"/>
        <dbReference type="EC" id="4.3.1.19"/>
    </reaction>
</comment>
<dbReference type="InterPro" id="IPR001721">
    <property type="entry name" value="TD_ACT-like"/>
</dbReference>
<comment type="caution">
    <text evidence="14">The sequence shown here is derived from an EMBL/GenBank/DDBJ whole genome shotgun (WGS) entry which is preliminary data.</text>
</comment>
<evidence type="ECO:0000313" key="15">
    <source>
        <dbReference type="Proteomes" id="UP001259832"/>
    </source>
</evidence>
<feature type="domain" description="ACT-like" evidence="13">
    <location>
        <begin position="496"/>
        <end position="570"/>
    </location>
</feature>
<dbReference type="GO" id="GO:0006567">
    <property type="term" value="P:L-threonine catabolic process"/>
    <property type="evidence" value="ECO:0007669"/>
    <property type="project" value="TreeGrafter"/>
</dbReference>
<evidence type="ECO:0000256" key="4">
    <source>
        <dbReference type="ARBA" id="ARBA00010869"/>
    </source>
</evidence>
<dbReference type="PROSITE" id="PS51672">
    <property type="entry name" value="ACT_LIKE"/>
    <property type="match status" value="1"/>
</dbReference>
<dbReference type="EMBL" id="JASMQC010000019">
    <property type="protein sequence ID" value="KAK1937729.1"/>
    <property type="molecule type" value="Genomic_DNA"/>
</dbReference>
<evidence type="ECO:0000256" key="6">
    <source>
        <dbReference type="ARBA" id="ARBA00022605"/>
    </source>
</evidence>
<organism evidence="14 15">
    <name type="scientific">Phytophthora citrophthora</name>
    <dbReference type="NCBI Taxonomy" id="4793"/>
    <lineage>
        <taxon>Eukaryota</taxon>
        <taxon>Sar</taxon>
        <taxon>Stramenopiles</taxon>
        <taxon>Oomycota</taxon>
        <taxon>Peronosporomycetes</taxon>
        <taxon>Peronosporales</taxon>
        <taxon>Peronosporaceae</taxon>
        <taxon>Phytophthora</taxon>
    </lineage>
</organism>
<keyword evidence="7 12" id="KW-0412">Isoleucine biosynthesis</keyword>
<protein>
    <recommendedName>
        <fullName evidence="12">Threonine dehydratase</fullName>
        <ecNumber evidence="12">4.3.1.19</ecNumber>
    </recommendedName>
    <alternativeName>
        <fullName evidence="12">Threonine deaminase</fullName>
    </alternativeName>
</protein>
<dbReference type="Pfam" id="PF00291">
    <property type="entry name" value="PALP"/>
    <property type="match status" value="1"/>
</dbReference>
<dbReference type="InterPro" id="IPR045865">
    <property type="entry name" value="ACT-like_dom_sf"/>
</dbReference>
<keyword evidence="15" id="KW-1185">Reference proteome</keyword>
<dbReference type="Gene3D" id="3.40.1020.10">
    <property type="entry name" value="Biosynthetic Threonine Deaminase, Domain 3"/>
    <property type="match status" value="1"/>
</dbReference>
<dbReference type="CDD" id="cd01562">
    <property type="entry name" value="Thr-dehyd"/>
    <property type="match status" value="1"/>
</dbReference>
<keyword evidence="10 12" id="KW-0456">Lyase</keyword>
<evidence type="ECO:0000256" key="9">
    <source>
        <dbReference type="ARBA" id="ARBA00022898"/>
    </source>
</evidence>
<evidence type="ECO:0000256" key="3">
    <source>
        <dbReference type="ARBA" id="ARBA00004810"/>
    </source>
</evidence>
<dbReference type="SUPFAM" id="SSF55021">
    <property type="entry name" value="ACT-like"/>
    <property type="match status" value="2"/>
</dbReference>
<gene>
    <name evidence="14" type="ORF">P3T76_009466</name>
</gene>
<dbReference type="GO" id="GO:0004794">
    <property type="term" value="F:threonine deaminase activity"/>
    <property type="evidence" value="ECO:0007669"/>
    <property type="project" value="UniProtKB-UniRule"/>
</dbReference>
<evidence type="ECO:0000256" key="5">
    <source>
        <dbReference type="ARBA" id="ARBA00011881"/>
    </source>
</evidence>
<keyword evidence="11 12" id="KW-0100">Branched-chain amino acid biosynthesis</keyword>
<dbReference type="FunFam" id="3.40.1020.10:FF:000001">
    <property type="entry name" value="L-threonine dehydratase"/>
    <property type="match status" value="1"/>
</dbReference>
<sequence length="579" mass="63096">MAHKSLIVLSGPHQLMCTTQKSQLHRLRISSSNVPLGSELLVTQTASNNTLVLMFRRGLSSLSAKPSWVRPGSHDYLREVLESRVYDVAVQTPLQLAPALTQSLPGNCRLFLKREDMQPTFSFNLRGAYNKIANLTSAQREKGIVACAAGNHLEGVAYAAAKLGVDAIVIAPVGTAQNISHSTKSKITIVEHGADFDASLKEAFRVAQTEGRSLVHPFDDPLVIAGNGTIGMEILKETSGDRPAAIFAPVGGGGLIAGLAAYVKEVAPHVKIIGVEAEGANLLGKALKEGAPVATPSVNRFTEEVGVKTIGVENFRLCKNLVDEVVTVSTDEICSAIKDVFGDTRSLMEPTGAISVAGAKKYARVKNAQNEKYVAVLAAANMDFDRLRFVSERSDDRERFMAVKIPEKIGSFQDLYDAIFPNNVTEFSYRMNSEGDNEARIFVSIQTKTKGEFVNVVKAINERGNMHATDLASNELAKSHLRHLAGGRPENVTNERLFRLEFPERPGALKDFLGTLGQSARQWNVSVFHYRNHGADIGRVLVGFQVPKKDNAAFDAFLSQVGFRCEEETSNQAYTHFLQ</sequence>
<evidence type="ECO:0000256" key="2">
    <source>
        <dbReference type="ARBA" id="ARBA00001933"/>
    </source>
</evidence>
<evidence type="ECO:0000256" key="8">
    <source>
        <dbReference type="ARBA" id="ARBA00022737"/>
    </source>
</evidence>
<dbReference type="Proteomes" id="UP001259832">
    <property type="component" value="Unassembled WGS sequence"/>
</dbReference>
<comment type="similarity">
    <text evidence="4 12">Belongs to the serine/threonine dehydratase family.</text>
</comment>
<dbReference type="InterPro" id="IPR005787">
    <property type="entry name" value="Thr_deHydtase_biosynth"/>
</dbReference>